<evidence type="ECO:0000256" key="6">
    <source>
        <dbReference type="ARBA" id="ARBA00023012"/>
    </source>
</evidence>
<dbReference type="InterPro" id="IPR003594">
    <property type="entry name" value="HATPase_dom"/>
</dbReference>
<dbReference type="InterPro" id="IPR036097">
    <property type="entry name" value="HisK_dim/P_sf"/>
</dbReference>
<dbReference type="InterPro" id="IPR005467">
    <property type="entry name" value="His_kinase_dom"/>
</dbReference>
<dbReference type="CDD" id="cd00082">
    <property type="entry name" value="HisKA"/>
    <property type="match status" value="1"/>
</dbReference>
<dbReference type="EMBL" id="BA000045">
    <property type="protein sequence ID" value="BAC89627.1"/>
    <property type="molecule type" value="Genomic_DNA"/>
</dbReference>
<evidence type="ECO:0000256" key="2">
    <source>
        <dbReference type="ARBA" id="ARBA00012438"/>
    </source>
</evidence>
<evidence type="ECO:0000313" key="11">
    <source>
        <dbReference type="Proteomes" id="UP000000557"/>
    </source>
</evidence>
<evidence type="ECO:0000256" key="1">
    <source>
        <dbReference type="ARBA" id="ARBA00000085"/>
    </source>
</evidence>
<dbReference type="PROSITE" id="PS50109">
    <property type="entry name" value="HIS_KIN"/>
    <property type="match status" value="1"/>
</dbReference>
<feature type="domain" description="Histidine kinase" evidence="9">
    <location>
        <begin position="216"/>
        <end position="433"/>
    </location>
</feature>
<evidence type="ECO:0000256" key="3">
    <source>
        <dbReference type="ARBA" id="ARBA00022553"/>
    </source>
</evidence>
<comment type="catalytic activity">
    <reaction evidence="1">
        <text>ATP + protein L-histidine = ADP + protein N-phospho-L-histidine.</text>
        <dbReference type="EC" id="2.7.13.3"/>
    </reaction>
</comment>
<dbReference type="InterPro" id="IPR050736">
    <property type="entry name" value="Sensor_HK_Regulatory"/>
</dbReference>
<dbReference type="FunFam" id="3.30.565.10:FF:000006">
    <property type="entry name" value="Sensor histidine kinase WalK"/>
    <property type="match status" value="1"/>
</dbReference>
<organism evidence="10 11">
    <name type="scientific">Gloeobacter violaceus (strain ATCC 29082 / PCC 7421)</name>
    <dbReference type="NCBI Taxonomy" id="251221"/>
    <lineage>
        <taxon>Bacteria</taxon>
        <taxon>Bacillati</taxon>
        <taxon>Cyanobacteriota</taxon>
        <taxon>Cyanophyceae</taxon>
        <taxon>Gloeobacterales</taxon>
        <taxon>Gloeobacteraceae</taxon>
        <taxon>Gloeobacter</taxon>
    </lineage>
</organism>
<dbReference type="CDD" id="cd16922">
    <property type="entry name" value="HATPase_EvgS-ArcB-TorS-like"/>
    <property type="match status" value="1"/>
</dbReference>
<evidence type="ECO:0000256" key="5">
    <source>
        <dbReference type="ARBA" id="ARBA00022777"/>
    </source>
</evidence>
<evidence type="ECO:0000313" key="10">
    <source>
        <dbReference type="EMBL" id="BAC89627.1"/>
    </source>
</evidence>
<dbReference type="InParanoid" id="Q7NJZ5"/>
<dbReference type="SMART" id="SM00388">
    <property type="entry name" value="HisKA"/>
    <property type="match status" value="1"/>
</dbReference>
<evidence type="ECO:0000259" key="9">
    <source>
        <dbReference type="PROSITE" id="PS50109"/>
    </source>
</evidence>
<dbReference type="KEGG" id="gvi:gll1686"/>
<sequence>MPADRPRAEPRNPIKQTRLRLLVSYIAVTAAIMALFAVGFYTYVRSTLVERVDDTLDHVVELVERSLVVVPGPDGEPVVDANYVFAGGDDDPTVEMDLIYLEWFDRRGQVVRSTAVFPRPVPLVRGSLHATVEVSPDHKLRQVTVPMRRAGHLLGYLRVSHQWFEVDRPSRQLFIELSAGVVLTMVMIGLGGWFLTELALRPVRESYDRLKQFTADASHELRTPLAALQTNVQVALADPQPSVDEYRRSLEVTERLTRRLGRLVADLLFLARNEGLQSAEGRICCNLTEILQQVVEEQTPLAQAADLAVQLKSGGPLTVTANPDQMHQLFTNLLSNAIRYTPAGGRVCLGTARDGRDALVEVSDTGIGIAPEHLERIFERFWRVDSARTRQAGGSGLGLAIARTIVENHRGEIHALSEPGRGTTLRVRLPGRPDGQERRPASENTPGALPLEG</sequence>
<dbReference type="Proteomes" id="UP000000557">
    <property type="component" value="Chromosome"/>
</dbReference>
<proteinExistence type="predicted"/>
<dbReference type="GO" id="GO:0000155">
    <property type="term" value="F:phosphorelay sensor kinase activity"/>
    <property type="evidence" value="ECO:0007669"/>
    <property type="project" value="InterPro"/>
</dbReference>
<reference evidence="10 11" key="2">
    <citation type="journal article" date="2003" name="DNA Res.">
        <title>Complete genome structure of Gloeobacter violaceus PCC 7421, a cyanobacterium that lacks thylakoids (supplement).</title>
        <authorList>
            <person name="Nakamura Y."/>
            <person name="Kaneko T."/>
            <person name="Sato S."/>
            <person name="Mimuro M."/>
            <person name="Miyashita H."/>
            <person name="Tsuchiya T."/>
            <person name="Sasamoto S."/>
            <person name="Watanabe A."/>
            <person name="Kawashima K."/>
            <person name="Kishida Y."/>
            <person name="Kiyokawa C."/>
            <person name="Kohara M."/>
            <person name="Matsumoto M."/>
            <person name="Matsuno A."/>
            <person name="Nakazaki N."/>
            <person name="Shimpo S."/>
            <person name="Takeuchi C."/>
            <person name="Yamada M."/>
            <person name="Tabata S."/>
        </authorList>
    </citation>
    <scope>NUCLEOTIDE SEQUENCE [LARGE SCALE GENOMIC DNA]</scope>
    <source>
        <strain evidence="11">ATCC 29082 / PCC 7421</strain>
    </source>
</reference>
<evidence type="ECO:0000256" key="7">
    <source>
        <dbReference type="SAM" id="MobiDB-lite"/>
    </source>
</evidence>
<keyword evidence="8" id="KW-1133">Transmembrane helix</keyword>
<dbReference type="PhylomeDB" id="Q7NJZ5"/>
<dbReference type="EnsemblBacteria" id="BAC89627">
    <property type="protein sequence ID" value="BAC89627"/>
    <property type="gene ID" value="BAC89627"/>
</dbReference>
<dbReference type="Pfam" id="PF00512">
    <property type="entry name" value="HisKA"/>
    <property type="match status" value="1"/>
</dbReference>
<dbReference type="SMART" id="SM00387">
    <property type="entry name" value="HATPase_c"/>
    <property type="match status" value="1"/>
</dbReference>
<dbReference type="FunCoup" id="Q7NJZ5">
    <property type="interactions" value="46"/>
</dbReference>
<keyword evidence="8" id="KW-0812">Transmembrane</keyword>
<dbReference type="Pfam" id="PF02518">
    <property type="entry name" value="HATPase_c"/>
    <property type="match status" value="1"/>
</dbReference>
<dbReference type="Gene3D" id="1.10.287.130">
    <property type="match status" value="1"/>
</dbReference>
<dbReference type="InterPro" id="IPR003661">
    <property type="entry name" value="HisK_dim/P_dom"/>
</dbReference>
<feature type="region of interest" description="Disordered" evidence="7">
    <location>
        <begin position="423"/>
        <end position="453"/>
    </location>
</feature>
<dbReference type="eggNOG" id="COG5002">
    <property type="taxonomic scope" value="Bacteria"/>
</dbReference>
<dbReference type="PANTHER" id="PTHR43711:SF1">
    <property type="entry name" value="HISTIDINE KINASE 1"/>
    <property type="match status" value="1"/>
</dbReference>
<dbReference type="HOGENOM" id="CLU_000445_89_6_3"/>
<gene>
    <name evidence="10" type="ordered locus">gll1686</name>
</gene>
<keyword evidence="11" id="KW-1185">Reference proteome</keyword>
<name>Q7NJZ5_GLOVI</name>
<keyword evidence="6" id="KW-0902">Two-component regulatory system</keyword>
<accession>Q7NJZ5</accession>
<evidence type="ECO:0000256" key="4">
    <source>
        <dbReference type="ARBA" id="ARBA00022679"/>
    </source>
</evidence>
<evidence type="ECO:0000256" key="8">
    <source>
        <dbReference type="SAM" id="Phobius"/>
    </source>
</evidence>
<feature type="transmembrane region" description="Helical" evidence="8">
    <location>
        <begin position="21"/>
        <end position="44"/>
    </location>
</feature>
<dbReference type="EC" id="2.7.13.3" evidence="2"/>
<reference evidence="10 11" key="1">
    <citation type="journal article" date="2003" name="DNA Res.">
        <title>Complete genome structure of Gloeobacter violaceus PCC 7421, a cyanobacterium that lacks thylakoids.</title>
        <authorList>
            <person name="Nakamura Y."/>
            <person name="Kaneko T."/>
            <person name="Sato S."/>
            <person name="Mimuro M."/>
            <person name="Miyashita H."/>
            <person name="Tsuchiya T."/>
            <person name="Sasamoto S."/>
            <person name="Watanabe A."/>
            <person name="Kawashima K."/>
            <person name="Kishida Y."/>
            <person name="Kiyokawa C."/>
            <person name="Kohara M."/>
            <person name="Matsumoto M."/>
            <person name="Matsuno A."/>
            <person name="Nakazaki N."/>
            <person name="Shimpo S."/>
            <person name="Takeuchi C."/>
            <person name="Yamada M."/>
            <person name="Tabata S."/>
        </authorList>
    </citation>
    <scope>NUCLEOTIDE SEQUENCE [LARGE SCALE GENOMIC DNA]</scope>
    <source>
        <strain evidence="11">ATCC 29082 / PCC 7421</strain>
    </source>
</reference>
<dbReference type="OrthoDB" id="9813151at2"/>
<dbReference type="RefSeq" id="WP_011141685.1">
    <property type="nucleotide sequence ID" value="NC_005125.1"/>
</dbReference>
<dbReference type="SUPFAM" id="SSF55874">
    <property type="entry name" value="ATPase domain of HSP90 chaperone/DNA topoisomerase II/histidine kinase"/>
    <property type="match status" value="1"/>
</dbReference>
<dbReference type="InterPro" id="IPR004358">
    <property type="entry name" value="Sig_transdc_His_kin-like_C"/>
</dbReference>
<dbReference type="PATRIC" id="fig|251221.4.peg.1721"/>
<dbReference type="PANTHER" id="PTHR43711">
    <property type="entry name" value="TWO-COMPONENT HISTIDINE KINASE"/>
    <property type="match status" value="1"/>
</dbReference>
<dbReference type="STRING" id="251221.gene:10759176"/>
<dbReference type="InterPro" id="IPR036890">
    <property type="entry name" value="HATPase_C_sf"/>
</dbReference>
<dbReference type="PRINTS" id="PR00344">
    <property type="entry name" value="BCTRLSENSOR"/>
</dbReference>
<protein>
    <recommendedName>
        <fullName evidence="2">histidine kinase</fullName>
        <ecNumber evidence="2">2.7.13.3</ecNumber>
    </recommendedName>
</protein>
<keyword evidence="8" id="KW-0472">Membrane</keyword>
<keyword evidence="3" id="KW-0597">Phosphoprotein</keyword>
<dbReference type="Gene3D" id="3.30.565.10">
    <property type="entry name" value="Histidine kinase-like ATPase, C-terminal domain"/>
    <property type="match status" value="1"/>
</dbReference>
<keyword evidence="4" id="KW-0808">Transferase</keyword>
<keyword evidence="5 10" id="KW-0418">Kinase</keyword>
<dbReference type="SUPFAM" id="SSF47384">
    <property type="entry name" value="Homodimeric domain of signal transducing histidine kinase"/>
    <property type="match status" value="1"/>
</dbReference>
<dbReference type="AlphaFoldDB" id="Q7NJZ5"/>